<protein>
    <submittedName>
        <fullName evidence="9">Uncharacterized protein</fullName>
    </submittedName>
</protein>
<evidence type="ECO:0000256" key="8">
    <source>
        <dbReference type="SAM" id="MobiDB-lite"/>
    </source>
</evidence>
<dbReference type="EMBL" id="LR746273">
    <property type="protein sequence ID" value="CAA7403431.1"/>
    <property type="molecule type" value="Genomic_DNA"/>
</dbReference>
<keyword evidence="6" id="KW-0472">Membrane</keyword>
<evidence type="ECO:0000256" key="2">
    <source>
        <dbReference type="ARBA" id="ARBA00022528"/>
    </source>
</evidence>
<keyword evidence="10" id="KW-1185">Reference proteome</keyword>
<reference evidence="9" key="1">
    <citation type="submission" date="2020-02" db="EMBL/GenBank/DDBJ databases">
        <authorList>
            <person name="Scholz U."/>
            <person name="Mascher M."/>
            <person name="Fiebig A."/>
        </authorList>
    </citation>
    <scope>NUCLEOTIDE SEQUENCE</scope>
</reference>
<dbReference type="SUPFAM" id="SSF101112">
    <property type="entry name" value="Oxygen-evolving enhancer protein 3"/>
    <property type="match status" value="1"/>
</dbReference>
<keyword evidence="3" id="KW-0934">Plastid</keyword>
<organism evidence="9 10">
    <name type="scientific">Spirodela intermedia</name>
    <name type="common">Intermediate duckweed</name>
    <dbReference type="NCBI Taxonomy" id="51605"/>
    <lineage>
        <taxon>Eukaryota</taxon>
        <taxon>Viridiplantae</taxon>
        <taxon>Streptophyta</taxon>
        <taxon>Embryophyta</taxon>
        <taxon>Tracheophyta</taxon>
        <taxon>Spermatophyta</taxon>
        <taxon>Magnoliopsida</taxon>
        <taxon>Liliopsida</taxon>
        <taxon>Araceae</taxon>
        <taxon>Lemnoideae</taxon>
        <taxon>Spirodela</taxon>
    </lineage>
</organism>
<dbReference type="GO" id="GO:0009535">
    <property type="term" value="C:chloroplast thylakoid membrane"/>
    <property type="evidence" value="ECO:0007669"/>
    <property type="project" value="UniProtKB-SubCell"/>
</dbReference>
<comment type="subcellular location">
    <subcellularLocation>
        <location evidence="1">Plastid</location>
        <location evidence="1">Chloroplast thylakoid membrane</location>
    </subcellularLocation>
</comment>
<evidence type="ECO:0000313" key="10">
    <source>
        <dbReference type="Proteomes" id="UP000663760"/>
    </source>
</evidence>
<keyword evidence="2" id="KW-0150">Chloroplast</keyword>
<evidence type="ECO:0000256" key="5">
    <source>
        <dbReference type="ARBA" id="ARBA00023078"/>
    </source>
</evidence>
<gene>
    <name evidence="9" type="ORF">SI8410_10014109</name>
</gene>
<evidence type="ECO:0000256" key="1">
    <source>
        <dbReference type="ARBA" id="ARBA00004334"/>
    </source>
</evidence>
<accession>A0A7I8L0E2</accession>
<dbReference type="InterPro" id="IPR008797">
    <property type="entry name" value="PSII_PsbQ"/>
</dbReference>
<dbReference type="Pfam" id="PF05757">
    <property type="entry name" value="PsbQ"/>
    <property type="match status" value="1"/>
</dbReference>
<keyword evidence="5" id="KW-0793">Thylakoid</keyword>
<proteinExistence type="inferred from homology"/>
<feature type="region of interest" description="Disordered" evidence="8">
    <location>
        <begin position="1"/>
        <end position="44"/>
    </location>
</feature>
<dbReference type="PANTHER" id="PTHR33399:SF6">
    <property type="entry name" value="PSBQ-LIKE PROTEIN 3, CHLOROPLASTIC"/>
    <property type="match status" value="1"/>
</dbReference>
<evidence type="ECO:0000256" key="7">
    <source>
        <dbReference type="ARBA" id="ARBA00035649"/>
    </source>
</evidence>
<dbReference type="GO" id="GO:0009654">
    <property type="term" value="C:photosystem II oxygen evolving complex"/>
    <property type="evidence" value="ECO:0007669"/>
    <property type="project" value="InterPro"/>
</dbReference>
<dbReference type="PANTHER" id="PTHR33399">
    <property type="entry name" value="OXYGEN-EVOLVING ENHANCER PROTEIN 3-1, CHLOROPLASTIC"/>
    <property type="match status" value="1"/>
</dbReference>
<evidence type="ECO:0000256" key="3">
    <source>
        <dbReference type="ARBA" id="ARBA00022640"/>
    </source>
</evidence>
<name>A0A7I8L0E2_SPIIN</name>
<sequence>MATPQLAAQSPPEILSPPAARRRRTPVSARFQPFAGSGGGDPPRALTRRAAAAVAGAWFLRRRDPAGAAESWFVAPEQTAAEAEAAVAGHARGLLELFPLVESRAWRELQQALREDAPLLKQDLYTIIQSKPGARRPELRKLFSALFNSVTRLDYAARSRDEASAVEHYRAIVATLETIMARI</sequence>
<dbReference type="OrthoDB" id="667835at2759"/>
<dbReference type="Proteomes" id="UP000663760">
    <property type="component" value="Chromosome 10"/>
</dbReference>
<dbReference type="GO" id="GO:0019898">
    <property type="term" value="C:extrinsic component of membrane"/>
    <property type="evidence" value="ECO:0007669"/>
    <property type="project" value="InterPro"/>
</dbReference>
<dbReference type="InterPro" id="IPR023222">
    <property type="entry name" value="PsbQ-like_dom_sf"/>
</dbReference>
<comment type="similarity">
    <text evidence="7">Belongs to the PsbQ family.</text>
</comment>
<dbReference type="Gene3D" id="1.20.120.290">
    <property type="entry name" value="Oxygen-evolving enhancer protein 3 (PsbQ), four-helix up-down bundle"/>
    <property type="match status" value="1"/>
</dbReference>
<keyword evidence="4" id="KW-0809">Transit peptide</keyword>
<dbReference type="GO" id="GO:0009767">
    <property type="term" value="P:photosynthetic electron transport chain"/>
    <property type="evidence" value="ECO:0007669"/>
    <property type="project" value="TreeGrafter"/>
</dbReference>
<evidence type="ECO:0000256" key="4">
    <source>
        <dbReference type="ARBA" id="ARBA00022946"/>
    </source>
</evidence>
<dbReference type="AlphaFoldDB" id="A0A7I8L0E2"/>
<dbReference type="InterPro" id="IPR054099">
    <property type="entry name" value="PSII_PsbQ_pln"/>
</dbReference>
<evidence type="ECO:0000256" key="6">
    <source>
        <dbReference type="ARBA" id="ARBA00023136"/>
    </source>
</evidence>
<evidence type="ECO:0000313" key="9">
    <source>
        <dbReference type="EMBL" id="CAA7403431.1"/>
    </source>
</evidence>
<dbReference type="GO" id="GO:0005509">
    <property type="term" value="F:calcium ion binding"/>
    <property type="evidence" value="ECO:0007669"/>
    <property type="project" value="InterPro"/>
</dbReference>